<feature type="non-terminal residue" evidence="1">
    <location>
        <position position="1"/>
    </location>
</feature>
<comment type="caution">
    <text evidence="1">The sequence shown here is derived from an EMBL/GenBank/DDBJ whole genome shotgun (WGS) entry which is preliminary data.</text>
</comment>
<dbReference type="EMBL" id="BARS01039433">
    <property type="protein sequence ID" value="GAG18850.1"/>
    <property type="molecule type" value="Genomic_DNA"/>
</dbReference>
<dbReference type="AlphaFoldDB" id="X0VKQ8"/>
<accession>X0VKQ8</accession>
<evidence type="ECO:0000313" key="1">
    <source>
        <dbReference type="EMBL" id="GAG18850.1"/>
    </source>
</evidence>
<gene>
    <name evidence="1" type="ORF">S01H1_60211</name>
</gene>
<sequence>PSQALYSSNSQELGVSSGLGFQENQIYLCRYSKIKDFWYPFMGLLNSYV</sequence>
<proteinExistence type="predicted"/>
<protein>
    <submittedName>
        <fullName evidence="1">Uncharacterized protein</fullName>
    </submittedName>
</protein>
<organism evidence="1">
    <name type="scientific">marine sediment metagenome</name>
    <dbReference type="NCBI Taxonomy" id="412755"/>
    <lineage>
        <taxon>unclassified sequences</taxon>
        <taxon>metagenomes</taxon>
        <taxon>ecological metagenomes</taxon>
    </lineage>
</organism>
<name>X0VKQ8_9ZZZZ</name>
<reference evidence="1" key="1">
    <citation type="journal article" date="2014" name="Front. Microbiol.">
        <title>High frequency of phylogenetically diverse reductive dehalogenase-homologous genes in deep subseafloor sedimentary metagenomes.</title>
        <authorList>
            <person name="Kawai M."/>
            <person name="Futagami T."/>
            <person name="Toyoda A."/>
            <person name="Takaki Y."/>
            <person name="Nishi S."/>
            <person name="Hori S."/>
            <person name="Arai W."/>
            <person name="Tsubouchi T."/>
            <person name="Morono Y."/>
            <person name="Uchiyama I."/>
            <person name="Ito T."/>
            <person name="Fujiyama A."/>
            <person name="Inagaki F."/>
            <person name="Takami H."/>
        </authorList>
    </citation>
    <scope>NUCLEOTIDE SEQUENCE</scope>
    <source>
        <strain evidence="1">Expedition CK06-06</strain>
    </source>
</reference>